<dbReference type="GO" id="GO:0005886">
    <property type="term" value="C:plasma membrane"/>
    <property type="evidence" value="ECO:0007669"/>
    <property type="project" value="TreeGrafter"/>
</dbReference>
<reference evidence="5 6" key="1">
    <citation type="journal article" date="2016" name="Nat. Commun.">
        <title>Extremotolerant tardigrade genome and improved radiotolerance of human cultured cells by tardigrade-unique protein.</title>
        <authorList>
            <person name="Hashimoto T."/>
            <person name="Horikawa D.D."/>
            <person name="Saito Y."/>
            <person name="Kuwahara H."/>
            <person name="Kozuka-Hata H."/>
            <person name="Shin-I T."/>
            <person name="Minakuchi Y."/>
            <person name="Ohishi K."/>
            <person name="Motoyama A."/>
            <person name="Aizu T."/>
            <person name="Enomoto A."/>
            <person name="Kondo K."/>
            <person name="Tanaka S."/>
            <person name="Hara Y."/>
            <person name="Koshikawa S."/>
            <person name="Sagara H."/>
            <person name="Miura T."/>
            <person name="Yokobori S."/>
            <person name="Miyagawa K."/>
            <person name="Suzuki Y."/>
            <person name="Kubo T."/>
            <person name="Oyama M."/>
            <person name="Kohara Y."/>
            <person name="Fujiyama A."/>
            <person name="Arakawa K."/>
            <person name="Katayama T."/>
            <person name="Toyoda A."/>
            <person name="Kunieda T."/>
        </authorList>
    </citation>
    <scope>NUCLEOTIDE SEQUENCE [LARGE SCALE GENOMIC DNA]</scope>
    <source>
        <strain evidence="5 6">YOKOZUNA-1</strain>
    </source>
</reference>
<comment type="caution">
    <text evidence="5">The sequence shown here is derived from an EMBL/GenBank/DDBJ whole genome shotgun (WGS) entry which is preliminary data.</text>
</comment>
<dbReference type="Pfam" id="PF15043">
    <property type="entry name" value="CNRIP1"/>
    <property type="match status" value="1"/>
</dbReference>
<dbReference type="OrthoDB" id="5920443at2759"/>
<sequence length="161" mass="18341">MAAGKSVRITLSFKRESDGLPVVFKSDGKRFESQLTVKFQQDETYRVEITVRPPLPVDSLRIQEEKIDLEQITKFIDPNALSYGGLWKTTGMGQTEKNKRTFLKLSVSLWKSGTFTTSLQTKFYPHADVQHARWGDKLNFVEYECIIGSDSTITTTKQQIA</sequence>
<evidence type="ECO:0000256" key="4">
    <source>
        <dbReference type="ARBA" id="ARBA00026030"/>
    </source>
</evidence>
<keyword evidence="6" id="KW-1185">Reference proteome</keyword>
<comment type="subunit">
    <text evidence="4">Interacts with the cannabinoid receptor CNR1 (via C-terminus). Does not interact with cannabinoid receptor CNR2.</text>
</comment>
<dbReference type="AlphaFoldDB" id="A0A1D1UBM7"/>
<dbReference type="InterPro" id="IPR029204">
    <property type="entry name" value="CNRIP1"/>
</dbReference>
<dbReference type="EMBL" id="BDGG01000001">
    <property type="protein sequence ID" value="GAU87254.1"/>
    <property type="molecule type" value="Genomic_DNA"/>
</dbReference>
<comment type="function">
    <text evidence="1">Suppresses cannabinoid receptor CNR1-mediated tonic inhibition of voltage-gated calcium channels.</text>
</comment>
<dbReference type="Proteomes" id="UP000186922">
    <property type="component" value="Unassembled WGS sequence"/>
</dbReference>
<dbReference type="PANTHER" id="PTHR31952">
    <property type="entry name" value="CB1 CANNABINOID RECEPTOR-INTERACTING PROTEIN 1"/>
    <property type="match status" value="1"/>
</dbReference>
<comment type="similarity">
    <text evidence="2">Belongs to the CNRIP family.</text>
</comment>
<evidence type="ECO:0000256" key="1">
    <source>
        <dbReference type="ARBA" id="ARBA00003884"/>
    </source>
</evidence>
<gene>
    <name evidence="5" type="primary">RvY_00135-1</name>
    <name evidence="5" type="synonym">RvY_00135.1</name>
    <name evidence="5" type="ORF">RvY_00135</name>
</gene>
<proteinExistence type="inferred from homology"/>
<accession>A0A1D1UBM7</accession>
<evidence type="ECO:0000256" key="3">
    <source>
        <dbReference type="ARBA" id="ARBA00015651"/>
    </source>
</evidence>
<evidence type="ECO:0000256" key="2">
    <source>
        <dbReference type="ARBA" id="ARBA00007288"/>
    </source>
</evidence>
<name>A0A1D1UBM7_RAMVA</name>
<dbReference type="GO" id="GO:0031718">
    <property type="term" value="F:type 1 cannabinoid receptor binding"/>
    <property type="evidence" value="ECO:0007669"/>
    <property type="project" value="TreeGrafter"/>
</dbReference>
<evidence type="ECO:0000313" key="5">
    <source>
        <dbReference type="EMBL" id="GAU87254.1"/>
    </source>
</evidence>
<evidence type="ECO:0000313" key="6">
    <source>
        <dbReference type="Proteomes" id="UP000186922"/>
    </source>
</evidence>
<dbReference type="PANTHER" id="PTHR31952:SF1">
    <property type="entry name" value="CB1 CANNABINOID RECEPTOR-INTERACTING PROTEIN 1"/>
    <property type="match status" value="1"/>
</dbReference>
<organism evidence="5 6">
    <name type="scientific">Ramazzottius varieornatus</name>
    <name type="common">Water bear</name>
    <name type="synonym">Tardigrade</name>
    <dbReference type="NCBI Taxonomy" id="947166"/>
    <lineage>
        <taxon>Eukaryota</taxon>
        <taxon>Metazoa</taxon>
        <taxon>Ecdysozoa</taxon>
        <taxon>Tardigrada</taxon>
        <taxon>Eutardigrada</taxon>
        <taxon>Parachela</taxon>
        <taxon>Hypsibioidea</taxon>
        <taxon>Ramazzottiidae</taxon>
        <taxon>Ramazzottius</taxon>
    </lineage>
</organism>
<protein>
    <recommendedName>
        <fullName evidence="3">CB1 cannabinoid receptor-interacting protein 1</fullName>
    </recommendedName>
</protein>